<comment type="caution">
    <text evidence="1">The sequence shown here is derived from an EMBL/GenBank/DDBJ whole genome shotgun (WGS) entry which is preliminary data.</text>
</comment>
<reference evidence="1" key="1">
    <citation type="journal article" date="2022" name="bioRxiv">
        <title>Sequencing and chromosome-scale assembly of the giantPleurodeles waltlgenome.</title>
        <authorList>
            <person name="Brown T."/>
            <person name="Elewa A."/>
            <person name="Iarovenko S."/>
            <person name="Subramanian E."/>
            <person name="Araus A.J."/>
            <person name="Petzold A."/>
            <person name="Susuki M."/>
            <person name="Suzuki K.-i.T."/>
            <person name="Hayashi T."/>
            <person name="Toyoda A."/>
            <person name="Oliveira C."/>
            <person name="Osipova E."/>
            <person name="Leigh N.D."/>
            <person name="Simon A."/>
            <person name="Yun M.H."/>
        </authorList>
    </citation>
    <scope>NUCLEOTIDE SEQUENCE</scope>
    <source>
        <strain evidence="1">20211129_DDA</strain>
        <tissue evidence="1">Liver</tissue>
    </source>
</reference>
<dbReference type="SUPFAM" id="SSF56219">
    <property type="entry name" value="DNase I-like"/>
    <property type="match status" value="1"/>
</dbReference>
<dbReference type="EMBL" id="JANPWB010000013">
    <property type="protein sequence ID" value="KAJ1105426.1"/>
    <property type="molecule type" value="Genomic_DNA"/>
</dbReference>
<organism evidence="1 2">
    <name type="scientific">Pleurodeles waltl</name>
    <name type="common">Iberian ribbed newt</name>
    <dbReference type="NCBI Taxonomy" id="8319"/>
    <lineage>
        <taxon>Eukaryota</taxon>
        <taxon>Metazoa</taxon>
        <taxon>Chordata</taxon>
        <taxon>Craniata</taxon>
        <taxon>Vertebrata</taxon>
        <taxon>Euteleostomi</taxon>
        <taxon>Amphibia</taxon>
        <taxon>Batrachia</taxon>
        <taxon>Caudata</taxon>
        <taxon>Salamandroidea</taxon>
        <taxon>Salamandridae</taxon>
        <taxon>Pleurodelinae</taxon>
        <taxon>Pleurodeles</taxon>
    </lineage>
</organism>
<gene>
    <name evidence="1" type="ORF">NDU88_002832</name>
</gene>
<dbReference type="Proteomes" id="UP001066276">
    <property type="component" value="Chromosome 9"/>
</dbReference>
<protein>
    <submittedName>
        <fullName evidence="1">Uncharacterized protein</fullName>
    </submittedName>
</protein>
<evidence type="ECO:0000313" key="2">
    <source>
        <dbReference type="Proteomes" id="UP001066276"/>
    </source>
</evidence>
<dbReference type="InterPro" id="IPR036691">
    <property type="entry name" value="Endo/exonu/phosph_ase_sf"/>
</dbReference>
<dbReference type="AlphaFoldDB" id="A0AAV7MNT3"/>
<keyword evidence="2" id="KW-1185">Reference proteome</keyword>
<sequence>MRGYERGRNVMLICGDFNTLACNAINNSETLMEDCNMEIPETAMSRFKSTKKAEAFTDRLLNNSICFVNGRSKSDGAAKATFDNARSSSVLDYGIVNEEAWKSILDMAVVSRVASDHNPLILNMRTNPLWLKSRGSMRERSSHQIIDGEYGGMIGSNNRDSRNFNL</sequence>
<evidence type="ECO:0000313" key="1">
    <source>
        <dbReference type="EMBL" id="KAJ1105426.1"/>
    </source>
</evidence>
<accession>A0AAV7MNT3</accession>
<dbReference type="Gene3D" id="3.60.10.10">
    <property type="entry name" value="Endonuclease/exonuclease/phosphatase"/>
    <property type="match status" value="1"/>
</dbReference>
<name>A0AAV7MNT3_PLEWA</name>
<proteinExistence type="predicted"/>